<feature type="region of interest" description="Disordered" evidence="1">
    <location>
        <begin position="69"/>
        <end position="171"/>
    </location>
</feature>
<name>A0A1B8AZY5_FUSPO</name>
<evidence type="ECO:0000313" key="3">
    <source>
        <dbReference type="EMBL" id="OBS26054.1"/>
    </source>
</evidence>
<dbReference type="OMA" id="LAIWIEM"/>
<keyword evidence="4" id="KW-1185">Reference proteome</keyword>
<feature type="domain" description="PD-(D/E)XK nuclease-like" evidence="2">
    <location>
        <begin position="216"/>
        <end position="462"/>
    </location>
</feature>
<dbReference type="AlphaFoldDB" id="A0A1B8AZY5"/>
<accession>A0A1B8AZY5</accession>
<feature type="compositionally biased region" description="Polar residues" evidence="1">
    <location>
        <begin position="82"/>
        <end position="92"/>
    </location>
</feature>
<proteinExistence type="predicted"/>
<evidence type="ECO:0000313" key="4">
    <source>
        <dbReference type="Proteomes" id="UP000091967"/>
    </source>
</evidence>
<reference evidence="3 4" key="1">
    <citation type="submission" date="2016-06" db="EMBL/GenBank/DDBJ databases">
        <title>Living apart together: crosstalk between the core and supernumerary genomes in a fungal plant pathogen.</title>
        <authorList>
            <person name="Vanheule A."/>
            <person name="Audenaert K."/>
            <person name="Warris S."/>
            <person name="Van De Geest H."/>
            <person name="Schijlen E."/>
            <person name="Hofte M."/>
            <person name="De Saeger S."/>
            <person name="Haesaert G."/>
            <person name="Waalwijk C."/>
            <person name="Van Der Lee T."/>
        </authorList>
    </citation>
    <scope>NUCLEOTIDE SEQUENCE [LARGE SCALE GENOMIC DNA]</scope>
    <source>
        <strain evidence="3 4">2516</strain>
    </source>
</reference>
<sequence length="482" mass="54265">MFLRQRAYLILSYQNNHHKRSRNFVISPPNCLSRQILPMSSYASQLSGYIDGWLSTFIDDKTSDLKGEAPILNWNDMPTPPSSDLAQSTPTGNRRRSPKRPRQDVSPIDADAHNNQGNPFDDQTPTGPPRTLQMSIPSRPFSNPPTLPPSSSASGASSHSRSSSPVKRSTLELLQKPVRFIPMKKSHLPKHIHKTYDTIFSTAHGNNFIPNAVREELENSDEDILPQWFFEHPASKTPEYNNELAALREIQDAAISRQTQGASESAWNVDVHGPLLKLALKPFPSLKREIITHANISKPFVPDVRTDSYYNMTKSKMIDWGVTVSPSKATAQHISKLVDSLPHNQRSINQTIYGPVKNNPIAVSIEIKVASGSLEEARGQLGLWIAAWHQRMSLLRKSEEKIITVPLIMVMEHEWKLMFAIDRGDAIDIVEDIRMGDTRDLPGLYRIIAVLRELAIWIEMDYLAWLDRWLGLAPPLDTAAKS</sequence>
<feature type="compositionally biased region" description="Low complexity" evidence="1">
    <location>
        <begin position="149"/>
        <end position="168"/>
    </location>
</feature>
<dbReference type="Pfam" id="PF20516">
    <property type="entry name" value="PDDEXK_12"/>
    <property type="match status" value="1"/>
</dbReference>
<evidence type="ECO:0000256" key="1">
    <source>
        <dbReference type="SAM" id="MobiDB-lite"/>
    </source>
</evidence>
<dbReference type="EMBL" id="LYXU01000002">
    <property type="protein sequence ID" value="OBS26054.1"/>
    <property type="molecule type" value="Genomic_DNA"/>
</dbReference>
<organism evidence="3 4">
    <name type="scientific">Fusarium poae</name>
    <dbReference type="NCBI Taxonomy" id="36050"/>
    <lineage>
        <taxon>Eukaryota</taxon>
        <taxon>Fungi</taxon>
        <taxon>Dikarya</taxon>
        <taxon>Ascomycota</taxon>
        <taxon>Pezizomycotina</taxon>
        <taxon>Sordariomycetes</taxon>
        <taxon>Hypocreomycetidae</taxon>
        <taxon>Hypocreales</taxon>
        <taxon>Nectriaceae</taxon>
        <taxon>Fusarium</taxon>
    </lineage>
</organism>
<protein>
    <recommendedName>
        <fullName evidence="2">PD-(D/E)XK nuclease-like domain-containing protein</fullName>
    </recommendedName>
</protein>
<gene>
    <name evidence="3" type="ORF">FPOA_06584</name>
</gene>
<dbReference type="InterPro" id="IPR046797">
    <property type="entry name" value="PDDEXK_12"/>
</dbReference>
<dbReference type="Proteomes" id="UP000091967">
    <property type="component" value="Unassembled WGS sequence"/>
</dbReference>
<evidence type="ECO:0000259" key="2">
    <source>
        <dbReference type="Pfam" id="PF20516"/>
    </source>
</evidence>
<dbReference type="STRING" id="36050.A0A1B8AZY5"/>
<feature type="compositionally biased region" description="Polar residues" evidence="1">
    <location>
        <begin position="113"/>
        <end position="125"/>
    </location>
</feature>
<comment type="caution">
    <text evidence="3">The sequence shown here is derived from an EMBL/GenBank/DDBJ whole genome shotgun (WGS) entry which is preliminary data.</text>
</comment>